<dbReference type="Gene3D" id="3.40.50.300">
    <property type="entry name" value="P-loop containing nucleotide triphosphate hydrolases"/>
    <property type="match status" value="1"/>
</dbReference>
<organism evidence="1 2">
    <name type="scientific">Kineothrix sedimenti</name>
    <dbReference type="NCBI Taxonomy" id="3123317"/>
    <lineage>
        <taxon>Bacteria</taxon>
        <taxon>Bacillati</taxon>
        <taxon>Bacillota</taxon>
        <taxon>Clostridia</taxon>
        <taxon>Lachnospirales</taxon>
        <taxon>Lachnospiraceae</taxon>
        <taxon>Kineothrix</taxon>
    </lineage>
</organism>
<keyword evidence="2" id="KW-1185">Reference proteome</keyword>
<protein>
    <recommendedName>
        <fullName evidence="3">Uridine kinase</fullName>
    </recommendedName>
</protein>
<dbReference type="RefSeq" id="WP_342756297.1">
    <property type="nucleotide sequence ID" value="NZ_CP146256.1"/>
</dbReference>
<evidence type="ECO:0000313" key="1">
    <source>
        <dbReference type="EMBL" id="XAH72684.1"/>
    </source>
</evidence>
<accession>A0ABZ3ER53</accession>
<dbReference type="PANTHER" id="PTHR10285">
    <property type="entry name" value="URIDINE KINASE"/>
    <property type="match status" value="1"/>
</dbReference>
<evidence type="ECO:0008006" key="3">
    <source>
        <dbReference type="Google" id="ProtNLM"/>
    </source>
</evidence>
<sequence length="197" mass="22631">MSILKGTKEAITKIKNENPGGTILVAIDGKSGSGKSTLAAGLHEEFGGNVLHMDDFFLRPKQRTEARLAEIGGNVDYERFGKILQEVRRGETIIYRAFDCKKQIIGNGIIIMPKQINIIEGSYSMHPFFGRVYDLKIALDIGKEEQRRRILQRNGEKMLKRFEEEWIPKEDAYLEKFKIYQRSHLVFHTDKEEGMLV</sequence>
<dbReference type="SUPFAM" id="SSF52540">
    <property type="entry name" value="P-loop containing nucleoside triphosphate hydrolases"/>
    <property type="match status" value="1"/>
</dbReference>
<dbReference type="EMBL" id="CP146256">
    <property type="protein sequence ID" value="XAH72684.1"/>
    <property type="molecule type" value="Genomic_DNA"/>
</dbReference>
<dbReference type="InterPro" id="IPR027417">
    <property type="entry name" value="P-loop_NTPase"/>
</dbReference>
<name>A0ABZ3ER53_9FIRM</name>
<gene>
    <name evidence="1" type="ORF">V6984_14345</name>
</gene>
<proteinExistence type="predicted"/>
<dbReference type="Proteomes" id="UP001451571">
    <property type="component" value="Chromosome"/>
</dbReference>
<reference evidence="1 2" key="1">
    <citation type="submission" date="2024-02" db="EMBL/GenBank/DDBJ databases">
        <title>Bacterial strain from lacustrine sediment.</title>
        <authorList>
            <person name="Petit C."/>
            <person name="Fadhlaoui K."/>
        </authorList>
    </citation>
    <scope>NUCLEOTIDE SEQUENCE [LARGE SCALE GENOMIC DNA]</scope>
    <source>
        <strain evidence="1 2">IPX-CK</strain>
    </source>
</reference>
<evidence type="ECO:0000313" key="2">
    <source>
        <dbReference type="Proteomes" id="UP001451571"/>
    </source>
</evidence>